<evidence type="ECO:0000259" key="3">
    <source>
        <dbReference type="PROSITE" id="PS50030"/>
    </source>
</evidence>
<feature type="compositionally biased region" description="Basic and acidic residues" evidence="2">
    <location>
        <begin position="370"/>
        <end position="382"/>
    </location>
</feature>
<dbReference type="FunFam" id="1.10.287.110:FF:000002">
    <property type="entry name" value="putative tyrosine-protein phosphatase auxilin isoform X2"/>
    <property type="match status" value="1"/>
</dbReference>
<gene>
    <name evidence="4" type="ORF">EJ08DRAFT_644362</name>
</gene>
<evidence type="ECO:0000313" key="4">
    <source>
        <dbReference type="EMBL" id="KAF2436738.1"/>
    </source>
</evidence>
<feature type="region of interest" description="Disordered" evidence="2">
    <location>
        <begin position="279"/>
        <end position="316"/>
    </location>
</feature>
<dbReference type="GO" id="GO:0031982">
    <property type="term" value="C:vesicle"/>
    <property type="evidence" value="ECO:0007669"/>
    <property type="project" value="TreeGrafter"/>
</dbReference>
<comment type="caution">
    <text evidence="4">The sequence shown here is derived from an EMBL/GenBank/DDBJ whole genome shotgun (WGS) entry which is preliminary data.</text>
</comment>
<dbReference type="PANTHER" id="PTHR23172:SF19">
    <property type="entry name" value="J DOMAIN-CONTAINING PROTEIN"/>
    <property type="match status" value="1"/>
</dbReference>
<dbReference type="PANTHER" id="PTHR23172">
    <property type="entry name" value="AUXILIN/CYCLIN G-ASSOCIATED KINASE-RELATED"/>
    <property type="match status" value="1"/>
</dbReference>
<dbReference type="GO" id="GO:0072318">
    <property type="term" value="P:clathrin coat disassembly"/>
    <property type="evidence" value="ECO:0007669"/>
    <property type="project" value="TreeGrafter"/>
</dbReference>
<dbReference type="EMBL" id="MU007009">
    <property type="protein sequence ID" value="KAF2436738.1"/>
    <property type="molecule type" value="Genomic_DNA"/>
</dbReference>
<reference evidence="4" key="1">
    <citation type="journal article" date="2020" name="Stud. Mycol.">
        <title>101 Dothideomycetes genomes: a test case for predicting lifestyles and emergence of pathogens.</title>
        <authorList>
            <person name="Haridas S."/>
            <person name="Albert R."/>
            <person name="Binder M."/>
            <person name="Bloem J."/>
            <person name="Labutti K."/>
            <person name="Salamov A."/>
            <person name="Andreopoulos B."/>
            <person name="Baker S."/>
            <person name="Barry K."/>
            <person name="Bills G."/>
            <person name="Bluhm B."/>
            <person name="Cannon C."/>
            <person name="Castanera R."/>
            <person name="Culley D."/>
            <person name="Daum C."/>
            <person name="Ezra D."/>
            <person name="Gonzalez J."/>
            <person name="Henrissat B."/>
            <person name="Kuo A."/>
            <person name="Liang C."/>
            <person name="Lipzen A."/>
            <person name="Lutzoni F."/>
            <person name="Magnuson J."/>
            <person name="Mondo S."/>
            <person name="Nolan M."/>
            <person name="Ohm R."/>
            <person name="Pangilinan J."/>
            <person name="Park H.-J."/>
            <person name="Ramirez L."/>
            <person name="Alfaro M."/>
            <person name="Sun H."/>
            <person name="Tritt A."/>
            <person name="Yoshinaga Y."/>
            <person name="Zwiers L.-H."/>
            <person name="Turgeon B."/>
            <person name="Goodwin S."/>
            <person name="Spatafora J."/>
            <person name="Crous P."/>
            <person name="Grigoriev I."/>
        </authorList>
    </citation>
    <scope>NUCLEOTIDE SEQUENCE</scope>
    <source>
        <strain evidence="4">CBS 130266</strain>
    </source>
</reference>
<dbReference type="CDD" id="cd14270">
    <property type="entry name" value="UBA"/>
    <property type="match status" value="1"/>
</dbReference>
<accession>A0A9P4P4I2</accession>
<sequence length="965" mass="103535">MDDLSGLDWSSSNQSPKPQTTNNKPLSFPSLQPTPPPTGAANSGRSTPSAFASLNIHSAASRSPHPPSKPTTPANDSFATLLSGNTKKIQNNLTLQERQRQLLEDKARQDEEQRKKLESHYGGQQGTFWDGLGQNGSETSSRAGTPAGVIGSRQITPGLSGAINRPFVGLNGSNGRIPSRGPGEEDDILAAFNSQAPVDASSHFPPQYFSGSGKGTPATMLDSNAPKATVSAAKKGDFNFDDDDDTFGLSNMLRKKSTPAPQIASGDDDDILGMLAKPVSELPRPEPPAKPRRSSPPSRPTENEDHPQSIAVAELVDMGFPVDKSADALAQTDTGTNVQAAVGILLNQAHEEAKQKVRGPQEQPQPSDLDSGRSRRPQREDGLGASTPSWMREAEERERSRTRNKEGIPPAGEKDVAKYAQDVGSSLFKSANSLWKTGQKKVQRAVADMQQEPDSSQPKWMRDAAMREAAGGSNGKAPQIDVTDEAMMLESDGGRPQKPNRQAQTRPSQSPFPEEKPRGVSPANTNPFQDRSSSQPKFMVQQQSSARPIGKLTRQEVENQAADVIVSSSRRRRPAAPTPTETLPVSQSPFDRPTRNTGSPFDRPSQNAQLPPIQSQNPFSIKPKPPQPAPTRKTQTTISTRPKAPPRQIPPTSASALSSSAKHRQTGTEAFKRGDYSAAHTHYSSALQALPQSHPVTIIIFCNRALTNLKVGDPKAAISDADTAISIIGVSRGDGEKITVGGNEGEKEMREFFGKAIMRKAEALEHMEKWSEAGVIWKQAVEAGVGGAVSIQGRTRCEKAAGGGGVSGQSTSTSRPAQPKKLPPRPKPASALSDLGGAPGSHQHAAVAKLREANAQAEKADDEKFALTDKVDAMLIEWKGTKSDNLRALLGSLDKILWPEAGWKKVGMADLVMPNKVKIVYMKAIAKVHPDKISQNASVEQRMVSASVFSTLNEAWDKFKADNGL</sequence>
<dbReference type="Gene3D" id="1.10.287.110">
    <property type="entry name" value="DnaJ domain"/>
    <property type="match status" value="1"/>
</dbReference>
<dbReference type="OrthoDB" id="1717591at2759"/>
<dbReference type="PROSITE" id="PS50030">
    <property type="entry name" value="UBA"/>
    <property type="match status" value="1"/>
</dbReference>
<dbReference type="SUPFAM" id="SSF46565">
    <property type="entry name" value="Chaperone J-domain"/>
    <property type="match status" value="1"/>
</dbReference>
<dbReference type="Proteomes" id="UP000800235">
    <property type="component" value="Unassembled WGS sequence"/>
</dbReference>
<evidence type="ECO:0000256" key="2">
    <source>
        <dbReference type="SAM" id="MobiDB-lite"/>
    </source>
</evidence>
<protein>
    <recommendedName>
        <fullName evidence="3">UBA domain-containing protein</fullName>
    </recommendedName>
</protein>
<dbReference type="Gene3D" id="1.25.40.10">
    <property type="entry name" value="Tetratricopeptide repeat domain"/>
    <property type="match status" value="1"/>
</dbReference>
<evidence type="ECO:0000313" key="5">
    <source>
        <dbReference type="Proteomes" id="UP000800235"/>
    </source>
</evidence>
<keyword evidence="5" id="KW-1185">Reference proteome</keyword>
<feature type="region of interest" description="Disordered" evidence="2">
    <location>
        <begin position="798"/>
        <end position="843"/>
    </location>
</feature>
<proteinExistence type="predicted"/>
<feature type="compositionally biased region" description="Polar residues" evidence="2">
    <location>
        <begin position="499"/>
        <end position="511"/>
    </location>
</feature>
<organism evidence="4 5">
    <name type="scientific">Tothia fuscella</name>
    <dbReference type="NCBI Taxonomy" id="1048955"/>
    <lineage>
        <taxon>Eukaryota</taxon>
        <taxon>Fungi</taxon>
        <taxon>Dikarya</taxon>
        <taxon>Ascomycota</taxon>
        <taxon>Pezizomycotina</taxon>
        <taxon>Dothideomycetes</taxon>
        <taxon>Pleosporomycetidae</taxon>
        <taxon>Venturiales</taxon>
        <taxon>Cylindrosympodiaceae</taxon>
        <taxon>Tothia</taxon>
    </lineage>
</organism>
<feature type="compositionally biased region" description="Basic and acidic residues" evidence="2">
    <location>
        <begin position="98"/>
        <end position="119"/>
    </location>
</feature>
<dbReference type="InterPro" id="IPR009060">
    <property type="entry name" value="UBA-like_sf"/>
</dbReference>
<dbReference type="SUPFAM" id="SSF48452">
    <property type="entry name" value="TPR-like"/>
    <property type="match status" value="1"/>
</dbReference>
<feature type="compositionally biased region" description="Polar residues" evidence="2">
    <location>
        <begin position="581"/>
        <end position="619"/>
    </location>
</feature>
<dbReference type="SUPFAM" id="SSF46934">
    <property type="entry name" value="UBA-like"/>
    <property type="match status" value="1"/>
</dbReference>
<keyword evidence="1" id="KW-0175">Coiled coil</keyword>
<feature type="compositionally biased region" description="Polar residues" evidence="2">
    <location>
        <begin position="8"/>
        <end position="31"/>
    </location>
</feature>
<feature type="region of interest" description="Disordered" evidence="2">
    <location>
        <begin position="1"/>
        <end position="79"/>
    </location>
</feature>
<feature type="region of interest" description="Disordered" evidence="2">
    <location>
        <begin position="430"/>
        <end position="667"/>
    </location>
</feature>
<dbReference type="GO" id="GO:0030276">
    <property type="term" value="F:clathrin binding"/>
    <property type="evidence" value="ECO:0007669"/>
    <property type="project" value="TreeGrafter"/>
</dbReference>
<dbReference type="GO" id="GO:0005737">
    <property type="term" value="C:cytoplasm"/>
    <property type="evidence" value="ECO:0007669"/>
    <property type="project" value="TreeGrafter"/>
</dbReference>
<dbReference type="InterPro" id="IPR036869">
    <property type="entry name" value="J_dom_sf"/>
</dbReference>
<feature type="region of interest" description="Disordered" evidence="2">
    <location>
        <begin position="98"/>
        <end position="157"/>
    </location>
</feature>
<dbReference type="AlphaFoldDB" id="A0A9P4P4I2"/>
<dbReference type="InterPro" id="IPR015940">
    <property type="entry name" value="UBA"/>
</dbReference>
<feature type="region of interest" description="Disordered" evidence="2">
    <location>
        <begin position="352"/>
        <end position="417"/>
    </location>
</feature>
<dbReference type="GO" id="GO:0072583">
    <property type="term" value="P:clathrin-dependent endocytosis"/>
    <property type="evidence" value="ECO:0007669"/>
    <property type="project" value="TreeGrafter"/>
</dbReference>
<feature type="compositionally biased region" description="Polar residues" evidence="2">
    <location>
        <begin position="40"/>
        <end position="56"/>
    </location>
</feature>
<dbReference type="InterPro" id="IPR011990">
    <property type="entry name" value="TPR-like_helical_dom_sf"/>
</dbReference>
<dbReference type="Gene3D" id="1.10.8.10">
    <property type="entry name" value="DNA helicase RuvA subunit, C-terminal domain"/>
    <property type="match status" value="1"/>
</dbReference>
<evidence type="ECO:0000256" key="1">
    <source>
        <dbReference type="SAM" id="Coils"/>
    </source>
</evidence>
<dbReference type="FunFam" id="1.25.40.10:FF:000354">
    <property type="entry name" value="UBA domain-containing protein 7"/>
    <property type="match status" value="1"/>
</dbReference>
<feature type="compositionally biased region" description="Basic and acidic residues" evidence="2">
    <location>
        <begin position="392"/>
        <end position="417"/>
    </location>
</feature>
<feature type="compositionally biased region" description="Polar residues" evidence="2">
    <location>
        <begin position="522"/>
        <end position="546"/>
    </location>
</feature>
<name>A0A9P4P4I2_9PEZI</name>
<feature type="coiled-coil region" evidence="1">
    <location>
        <begin position="843"/>
        <end position="870"/>
    </location>
</feature>
<feature type="domain" description="UBA" evidence="3">
    <location>
        <begin position="301"/>
        <end position="348"/>
    </location>
</feature>